<dbReference type="InterPro" id="IPR036638">
    <property type="entry name" value="HLH_DNA-bd_sf"/>
</dbReference>
<dbReference type="Proteomes" id="UP001628179">
    <property type="component" value="Unassembled WGS sequence"/>
</dbReference>
<evidence type="ECO:0000313" key="4">
    <source>
        <dbReference type="EMBL" id="GAB1319371.1"/>
    </source>
</evidence>
<comment type="caution">
    <text evidence="4">The sequence shown here is derived from an EMBL/GenBank/DDBJ whole genome shotgun (WGS) entry which is preliminary data.</text>
</comment>
<feature type="coiled-coil region" evidence="1">
    <location>
        <begin position="353"/>
        <end position="387"/>
    </location>
</feature>
<dbReference type="SMART" id="SM00353">
    <property type="entry name" value="HLH"/>
    <property type="match status" value="1"/>
</dbReference>
<feature type="region of interest" description="Disordered" evidence="2">
    <location>
        <begin position="104"/>
        <end position="275"/>
    </location>
</feature>
<dbReference type="PROSITE" id="PS50888">
    <property type="entry name" value="BHLH"/>
    <property type="match status" value="1"/>
</dbReference>
<dbReference type="RefSeq" id="XP_070921101.1">
    <property type="nucleotide sequence ID" value="XM_071065000.1"/>
</dbReference>
<feature type="region of interest" description="Disordered" evidence="2">
    <location>
        <begin position="326"/>
        <end position="345"/>
    </location>
</feature>
<feature type="region of interest" description="Disordered" evidence="2">
    <location>
        <begin position="29"/>
        <end position="50"/>
    </location>
</feature>
<sequence>MEPTTRFNGGMDSDADKIALSPVSSTNEYYDQSNMSIDGVPWGQPESSYPTSSYVDDTTYGYFSPPDTSTYLYPGTEFVNWQRLGGVSGVAPTALGYDVANSHIPQDPWAAETDSDGGEHDIFSPISGDPDTVSSLSSQQFPMSSDLDSALGTDMERTWSGGTESVESARSPSPPKTVRISNSKTSKTSKTNSHHQHHHHHHHGSNTSSSKPPRKHPLQLRTACRRPRKPHSLPDTNQDGSAAAAAGGGSSSTSSSSAQQAPPPAEDDDDDLTPEERRARRNHNLVEKQYRNRLNAQFERLLAVLPVDQCRAAGSGGYDARHMSITASSGGGNSGGGAGGGGEEKRLSKAEVLDLATRQIRTLEMERDKLRRERRELLRSVEVLTAMTGGRGRGIGAVPPGAPGGGRRG</sequence>
<feature type="compositionally biased region" description="Polar residues" evidence="2">
    <location>
        <begin position="160"/>
        <end position="171"/>
    </location>
</feature>
<feature type="compositionally biased region" description="Low complexity" evidence="2">
    <location>
        <begin position="238"/>
        <end position="260"/>
    </location>
</feature>
<feature type="compositionally biased region" description="Low complexity" evidence="2">
    <location>
        <begin position="181"/>
        <end position="191"/>
    </location>
</feature>
<gene>
    <name evidence="4" type="ORF">MFIFM68171_09581</name>
</gene>
<dbReference type="GeneID" id="98180323"/>
<dbReference type="Gene3D" id="4.10.280.10">
    <property type="entry name" value="Helix-loop-helix DNA-binding domain"/>
    <property type="match status" value="1"/>
</dbReference>
<evidence type="ECO:0000256" key="1">
    <source>
        <dbReference type="SAM" id="Coils"/>
    </source>
</evidence>
<keyword evidence="5" id="KW-1185">Reference proteome</keyword>
<name>A0ABQ0GNP9_9PEZI</name>
<dbReference type="EMBL" id="BAAFSV010000005">
    <property type="protein sequence ID" value="GAB1319371.1"/>
    <property type="molecule type" value="Genomic_DNA"/>
</dbReference>
<dbReference type="PANTHER" id="PTHR47336">
    <property type="entry name" value="TRANSCRIPTION FACTOR HMS1-RELATED"/>
    <property type="match status" value="1"/>
</dbReference>
<dbReference type="InterPro" id="IPR052099">
    <property type="entry name" value="Regulatory_TF_Diverse"/>
</dbReference>
<protein>
    <recommendedName>
        <fullName evidence="3">BHLH domain-containing protein</fullName>
    </recommendedName>
</protein>
<feature type="region of interest" description="Disordered" evidence="2">
    <location>
        <begin position="390"/>
        <end position="409"/>
    </location>
</feature>
<keyword evidence="1" id="KW-0175">Coiled coil</keyword>
<organism evidence="4 5">
    <name type="scientific">Madurella fahalii</name>
    <dbReference type="NCBI Taxonomy" id="1157608"/>
    <lineage>
        <taxon>Eukaryota</taxon>
        <taxon>Fungi</taxon>
        <taxon>Dikarya</taxon>
        <taxon>Ascomycota</taxon>
        <taxon>Pezizomycotina</taxon>
        <taxon>Sordariomycetes</taxon>
        <taxon>Sordariomycetidae</taxon>
        <taxon>Sordariales</taxon>
        <taxon>Sordariales incertae sedis</taxon>
        <taxon>Madurella</taxon>
    </lineage>
</organism>
<feature type="domain" description="BHLH" evidence="3">
    <location>
        <begin position="278"/>
        <end position="363"/>
    </location>
</feature>
<feature type="compositionally biased region" description="Low complexity" evidence="2">
    <location>
        <begin position="134"/>
        <end position="145"/>
    </location>
</feature>
<feature type="compositionally biased region" description="Basic residues" evidence="2">
    <location>
        <begin position="212"/>
        <end position="231"/>
    </location>
</feature>
<dbReference type="SUPFAM" id="SSF47459">
    <property type="entry name" value="HLH, helix-loop-helix DNA-binding domain"/>
    <property type="match status" value="1"/>
</dbReference>
<evidence type="ECO:0000256" key="2">
    <source>
        <dbReference type="SAM" id="MobiDB-lite"/>
    </source>
</evidence>
<evidence type="ECO:0000259" key="3">
    <source>
        <dbReference type="PROSITE" id="PS50888"/>
    </source>
</evidence>
<dbReference type="InterPro" id="IPR011598">
    <property type="entry name" value="bHLH_dom"/>
</dbReference>
<feature type="compositionally biased region" description="Gly residues" evidence="2">
    <location>
        <begin position="329"/>
        <end position="341"/>
    </location>
</feature>
<evidence type="ECO:0000313" key="5">
    <source>
        <dbReference type="Proteomes" id="UP001628179"/>
    </source>
</evidence>
<reference evidence="4 5" key="1">
    <citation type="submission" date="2024-09" db="EMBL/GenBank/DDBJ databases">
        <title>Itraconazole resistance in Madurella fahalii resulting from another homologue of gene encoding cytochrome P450 14-alpha sterol demethylase (CYP51).</title>
        <authorList>
            <person name="Yoshioka I."/>
            <person name="Fahal A.H."/>
            <person name="Kaneko S."/>
            <person name="Yaguchi T."/>
        </authorList>
    </citation>
    <scope>NUCLEOTIDE SEQUENCE [LARGE SCALE GENOMIC DNA]</scope>
    <source>
        <strain evidence="4 5">IFM 68171</strain>
    </source>
</reference>
<feature type="compositionally biased region" description="Basic residues" evidence="2">
    <location>
        <begin position="192"/>
        <end position="204"/>
    </location>
</feature>
<proteinExistence type="predicted"/>
<dbReference type="Pfam" id="PF00010">
    <property type="entry name" value="HLH"/>
    <property type="match status" value="1"/>
</dbReference>
<accession>A0ABQ0GNP9</accession>
<dbReference type="PANTHER" id="PTHR47336:SF2">
    <property type="entry name" value="TRANSCRIPTION FACTOR HMS1-RELATED"/>
    <property type="match status" value="1"/>
</dbReference>